<evidence type="ECO:0000259" key="9">
    <source>
        <dbReference type="Pfam" id="PF07992"/>
    </source>
</evidence>
<dbReference type="InterPro" id="IPR023753">
    <property type="entry name" value="FAD/NAD-binding_dom"/>
</dbReference>
<evidence type="ECO:0000313" key="10">
    <source>
        <dbReference type="EMBL" id="ACL43817.1"/>
    </source>
</evidence>
<evidence type="ECO:0000256" key="6">
    <source>
        <dbReference type="ARBA" id="ARBA00023002"/>
    </source>
</evidence>
<name>B8HPF6_CYAP4</name>
<dbReference type="Pfam" id="PF07992">
    <property type="entry name" value="Pyr_redox_2"/>
    <property type="match status" value="1"/>
</dbReference>
<evidence type="ECO:0000256" key="4">
    <source>
        <dbReference type="ARBA" id="ARBA00022827"/>
    </source>
</evidence>
<evidence type="ECO:0000256" key="1">
    <source>
        <dbReference type="ARBA" id="ARBA00001974"/>
    </source>
</evidence>
<dbReference type="PRINTS" id="PR00411">
    <property type="entry name" value="PNDRDTASEI"/>
</dbReference>
<dbReference type="GO" id="GO:0003955">
    <property type="term" value="F:NAD(P)H dehydrogenase (quinone) activity"/>
    <property type="evidence" value="ECO:0007669"/>
    <property type="project" value="TreeGrafter"/>
</dbReference>
<dbReference type="EC" id="1.6.5.12" evidence="8"/>
<dbReference type="FunFam" id="3.50.50.100:FF:000010">
    <property type="entry name" value="Alternative NAD(P)H-ubiquinone oxidoreductase C1, chloroplastic/mitochondrial"/>
    <property type="match status" value="1"/>
</dbReference>
<keyword evidence="5" id="KW-0521">NADP</keyword>
<accession>B8HPF6</accession>
<dbReference type="GO" id="GO:0019646">
    <property type="term" value="P:aerobic electron transport chain"/>
    <property type="evidence" value="ECO:0007669"/>
    <property type="project" value="TreeGrafter"/>
</dbReference>
<dbReference type="AlphaFoldDB" id="B8HPF6"/>
<dbReference type="PRINTS" id="PR00368">
    <property type="entry name" value="FADPNR"/>
</dbReference>
<dbReference type="InterPro" id="IPR051169">
    <property type="entry name" value="NADH-Q_oxidoreductase"/>
</dbReference>
<dbReference type="PANTHER" id="PTHR42913">
    <property type="entry name" value="APOPTOSIS-INDUCING FACTOR 1"/>
    <property type="match status" value="1"/>
</dbReference>
<dbReference type="OrthoDB" id="9781621at2"/>
<dbReference type="PANTHER" id="PTHR42913:SF4">
    <property type="entry name" value="ALTERNATIVE NAD(P)H-UBIQUINONE OXIDOREDUCTASE C1, CHLOROPLASTIC_MITOCHONDRIAL"/>
    <property type="match status" value="1"/>
</dbReference>
<organism evidence="10">
    <name type="scientific">Cyanothece sp. (strain PCC 7425 / ATCC 29141)</name>
    <dbReference type="NCBI Taxonomy" id="395961"/>
    <lineage>
        <taxon>Bacteria</taxon>
        <taxon>Bacillati</taxon>
        <taxon>Cyanobacteriota</taxon>
        <taxon>Cyanophyceae</taxon>
        <taxon>Gomontiellales</taxon>
        <taxon>Cyanothecaceae</taxon>
        <taxon>Cyanothece</taxon>
    </lineage>
</organism>
<dbReference type="InterPro" id="IPR036188">
    <property type="entry name" value="FAD/NAD-bd_sf"/>
</dbReference>
<dbReference type="STRING" id="395961.Cyan7425_1446"/>
<proteinExistence type="inferred from homology"/>
<dbReference type="EMBL" id="CP001344">
    <property type="protein sequence ID" value="ACL43817.1"/>
    <property type="molecule type" value="Genomic_DNA"/>
</dbReference>
<reference evidence="10" key="1">
    <citation type="submission" date="2009-01" db="EMBL/GenBank/DDBJ databases">
        <title>Complete sequence of chromosome Cyanothece sp. PCC 7425.</title>
        <authorList>
            <consortium name="US DOE Joint Genome Institute"/>
            <person name="Lucas S."/>
            <person name="Copeland A."/>
            <person name="Lapidus A."/>
            <person name="Glavina del Rio T."/>
            <person name="Dalin E."/>
            <person name="Tice H."/>
            <person name="Bruce D."/>
            <person name="Goodwin L."/>
            <person name="Pitluck S."/>
            <person name="Sims D."/>
            <person name="Meineke L."/>
            <person name="Brettin T."/>
            <person name="Detter J.C."/>
            <person name="Han C."/>
            <person name="Larimer F."/>
            <person name="Land M."/>
            <person name="Hauser L."/>
            <person name="Kyrpides N."/>
            <person name="Ovchinnikova G."/>
            <person name="Liberton M."/>
            <person name="Stoeckel J."/>
            <person name="Banerjee A."/>
            <person name="Singh A."/>
            <person name="Page L."/>
            <person name="Sato H."/>
            <person name="Zhao L."/>
            <person name="Sherman L."/>
            <person name="Pakrasi H."/>
            <person name="Richardson P."/>
        </authorList>
    </citation>
    <scope>NUCLEOTIDE SEQUENCE</scope>
    <source>
        <strain evidence="10">PCC 7425</strain>
    </source>
</reference>
<protein>
    <recommendedName>
        <fullName evidence="8">demethylphylloquinone reductase</fullName>
        <ecNumber evidence="8">1.6.5.12</ecNumber>
    </recommendedName>
</protein>
<feature type="domain" description="FAD/NAD(P)-binding" evidence="9">
    <location>
        <begin position="25"/>
        <end position="330"/>
    </location>
</feature>
<evidence type="ECO:0000256" key="7">
    <source>
        <dbReference type="ARBA" id="ARBA00052971"/>
    </source>
</evidence>
<comment type="cofactor">
    <cofactor evidence="1">
        <name>FAD</name>
        <dbReference type="ChEBI" id="CHEBI:57692"/>
    </cofactor>
</comment>
<keyword evidence="3" id="KW-0285">Flavoprotein</keyword>
<dbReference type="HOGENOM" id="CLU_021377_7_1_3"/>
<evidence type="ECO:0000256" key="8">
    <source>
        <dbReference type="ARBA" id="ARBA00066844"/>
    </source>
</evidence>
<dbReference type="SUPFAM" id="SSF51905">
    <property type="entry name" value="FAD/NAD(P)-binding domain"/>
    <property type="match status" value="2"/>
</dbReference>
<dbReference type="eggNOG" id="COG1252">
    <property type="taxonomic scope" value="Bacteria"/>
</dbReference>
<keyword evidence="6" id="KW-0560">Oxidoreductase</keyword>
<dbReference type="KEGG" id="cyn:Cyan7425_1446"/>
<evidence type="ECO:0000256" key="2">
    <source>
        <dbReference type="ARBA" id="ARBA00005272"/>
    </source>
</evidence>
<gene>
    <name evidence="10" type="ordered locus">Cyan7425_1446</name>
</gene>
<keyword evidence="4" id="KW-0274">FAD</keyword>
<comment type="similarity">
    <text evidence="2">Belongs to the NADH dehydrogenase family.</text>
</comment>
<evidence type="ECO:0000256" key="5">
    <source>
        <dbReference type="ARBA" id="ARBA00022857"/>
    </source>
</evidence>
<evidence type="ECO:0000256" key="3">
    <source>
        <dbReference type="ARBA" id="ARBA00022630"/>
    </source>
</evidence>
<comment type="catalytic activity">
    <reaction evidence="7">
        <text>demethylphylloquinone + NADPH + H(+) = demethylphylloquinol + NADP(+)</text>
        <dbReference type="Rhea" id="RHEA:47744"/>
        <dbReference type="ChEBI" id="CHEBI:15378"/>
        <dbReference type="ChEBI" id="CHEBI:31087"/>
        <dbReference type="ChEBI" id="CHEBI:57783"/>
        <dbReference type="ChEBI" id="CHEBI:58349"/>
        <dbReference type="ChEBI" id="CHEBI:87844"/>
        <dbReference type="EC" id="1.6.5.12"/>
    </reaction>
</comment>
<sequence>MTSFPTVTFSPYTSPEQSAQPQRQQICILGGGFAGLYTALRLSQFPWNESSKPNITLVDQSDRFLFVPFLYELVTGELQTWEIAPPFEEILVNTGVRFIQSSVEDIRIDQRQVQLGNGQTLTYDRLVLALGGETPLDMVPGAKDHAIPFRTIADAYRLEERLRALEESPQDRIRVAIVGAGPSGVELACKLSDRLSPRGRLRLIDRNDQILKFSAPFTQSTALKALEQRDVWIDLETTPTAVQADRLFVEYKGQVDEIPVDLVLWTVGTKVAESIRRLPLKHNERGQLFTTPTLQVMDHPEIFALGDLAECRDAEGKQVPSTAQAAFQQADYAGWNIWASLRDRPLLPFRYSHLGEMLTLGIDSAALAGLGLKLEGPLAYLIRRLAYLYRMPTLEHQLKVGLNWILRPLLETSA</sequence>
<dbReference type="Gene3D" id="3.50.50.100">
    <property type="match status" value="1"/>
</dbReference>